<dbReference type="PANTHER" id="PTHR11014">
    <property type="entry name" value="PEPTIDASE M20 FAMILY MEMBER"/>
    <property type="match status" value="1"/>
</dbReference>
<dbReference type="InterPro" id="IPR017439">
    <property type="entry name" value="Amidohydrolase"/>
</dbReference>
<keyword evidence="3" id="KW-1185">Reference proteome</keyword>
<sequence>MEFEAITQAVASRLPSLEAMYLDFHQHPELSMLEERTRTIISSRLEELGYTVREIGGGVVGILTHGTGPTVLFRADIDGLPVREAPDTPYASVAMQVNRDGETVPVMHACGHDFHITAGLGAAEFFATHKDLWFGTYVALFQPGEESGEGAKSMVTNGLVEQVNALTGNGKVDVALAQHVLTAPIAGHVATAAGPVFSAAATLRVVLQGRGSHGSMPHLGIDPILMAAHVIARLNEIVSRELTPGEFGVVSVNAIHAGEAGNVIPDSAELLVNIRAYSDETYHKEIAAIRRIVEAEAAASGAPAPTVEIFEDTPVVTNDADVRHRVHAALAAVLGSERVEELIASTASEDFSIIADAFDAPYCYWGLGGFADEHSAQPNHSPHFIPDLHPTLETGVAAAVAGALAYLGSSNEQ</sequence>
<dbReference type="InterPro" id="IPR036264">
    <property type="entry name" value="Bact_exopeptidase_dim_dom"/>
</dbReference>
<protein>
    <submittedName>
        <fullName evidence="2">Amidohydrolase</fullName>
    </submittedName>
</protein>
<proteinExistence type="predicted"/>
<dbReference type="EMBL" id="CP121208">
    <property type="protein sequence ID" value="WFM83926.1"/>
    <property type="molecule type" value="Genomic_DNA"/>
</dbReference>
<dbReference type="PIRSF" id="PIRSF005962">
    <property type="entry name" value="Pept_M20D_amidohydro"/>
    <property type="match status" value="1"/>
</dbReference>
<evidence type="ECO:0000313" key="3">
    <source>
        <dbReference type="Proteomes" id="UP001215216"/>
    </source>
</evidence>
<name>A0ABY8G1Z5_9ACTO</name>
<reference evidence="2 3" key="1">
    <citation type="submission" date="2023-03" db="EMBL/GenBank/DDBJ databases">
        <title>Complete genome of Arcanobacterium canis strain DSM 25104 isolated in 2010 from a canine otitis externa in Germany.</title>
        <authorList>
            <person name="Borowiak M."/>
            <person name="Kreitlow A."/>
            <person name="Malorny B."/>
            <person name="Laemmler C."/>
            <person name="Prenger-Berninghoff E."/>
            <person name="Ploetz M."/>
            <person name="Abdulmawjood A."/>
        </authorList>
    </citation>
    <scope>NUCLEOTIDE SEQUENCE [LARGE SCALE GENOMIC DNA]</scope>
    <source>
        <strain evidence="2 3">DSM 25104</strain>
    </source>
</reference>
<dbReference type="RefSeq" id="WP_278013321.1">
    <property type="nucleotide sequence ID" value="NZ_CP121208.1"/>
</dbReference>
<evidence type="ECO:0000313" key="2">
    <source>
        <dbReference type="EMBL" id="WFM83926.1"/>
    </source>
</evidence>
<gene>
    <name evidence="2" type="ORF">P7079_02815</name>
</gene>
<accession>A0ABY8G1Z5</accession>
<dbReference type="SUPFAM" id="SSF55031">
    <property type="entry name" value="Bacterial exopeptidase dimerisation domain"/>
    <property type="match status" value="1"/>
</dbReference>
<evidence type="ECO:0000259" key="1">
    <source>
        <dbReference type="Pfam" id="PF07687"/>
    </source>
</evidence>
<dbReference type="SUPFAM" id="SSF53187">
    <property type="entry name" value="Zn-dependent exopeptidases"/>
    <property type="match status" value="1"/>
</dbReference>
<dbReference type="PANTHER" id="PTHR11014:SF63">
    <property type="entry name" value="METALLOPEPTIDASE, PUTATIVE (AFU_ORTHOLOGUE AFUA_6G09600)-RELATED"/>
    <property type="match status" value="1"/>
</dbReference>
<dbReference type="Pfam" id="PF07687">
    <property type="entry name" value="M20_dimer"/>
    <property type="match status" value="1"/>
</dbReference>
<dbReference type="InterPro" id="IPR002933">
    <property type="entry name" value="Peptidase_M20"/>
</dbReference>
<organism evidence="2 3">
    <name type="scientific">Arcanobacterium canis</name>
    <dbReference type="NCBI Taxonomy" id="999183"/>
    <lineage>
        <taxon>Bacteria</taxon>
        <taxon>Bacillati</taxon>
        <taxon>Actinomycetota</taxon>
        <taxon>Actinomycetes</taxon>
        <taxon>Actinomycetales</taxon>
        <taxon>Actinomycetaceae</taxon>
        <taxon>Arcanobacterium</taxon>
    </lineage>
</organism>
<dbReference type="Proteomes" id="UP001215216">
    <property type="component" value="Chromosome"/>
</dbReference>
<feature type="domain" description="Peptidase M20 dimerisation" evidence="1">
    <location>
        <begin position="200"/>
        <end position="298"/>
    </location>
</feature>
<dbReference type="InterPro" id="IPR011650">
    <property type="entry name" value="Peptidase_M20_dimer"/>
</dbReference>
<dbReference type="Gene3D" id="3.30.70.360">
    <property type="match status" value="1"/>
</dbReference>
<dbReference type="NCBIfam" id="TIGR01891">
    <property type="entry name" value="amidohydrolases"/>
    <property type="match status" value="1"/>
</dbReference>
<dbReference type="Pfam" id="PF01546">
    <property type="entry name" value="Peptidase_M20"/>
    <property type="match status" value="1"/>
</dbReference>
<dbReference type="Gene3D" id="3.40.630.10">
    <property type="entry name" value="Zn peptidases"/>
    <property type="match status" value="1"/>
</dbReference>